<name>V4R3B4_9HYPH</name>
<gene>
    <name evidence="1" type="ORF">N177_0902</name>
</gene>
<accession>V4R3B4</accession>
<dbReference type="STRING" id="631454.N177_0902"/>
<organism evidence="1 2">
    <name type="scientific">Lutibaculum baratangense AMV1</name>
    <dbReference type="NCBI Taxonomy" id="631454"/>
    <lineage>
        <taxon>Bacteria</taxon>
        <taxon>Pseudomonadati</taxon>
        <taxon>Pseudomonadota</taxon>
        <taxon>Alphaproteobacteria</taxon>
        <taxon>Hyphomicrobiales</taxon>
        <taxon>Tepidamorphaceae</taxon>
        <taxon>Lutibaculum</taxon>
    </lineage>
</organism>
<dbReference type="Proteomes" id="UP000017819">
    <property type="component" value="Unassembled WGS sequence"/>
</dbReference>
<evidence type="ECO:0000313" key="2">
    <source>
        <dbReference type="Proteomes" id="UP000017819"/>
    </source>
</evidence>
<evidence type="ECO:0000313" key="1">
    <source>
        <dbReference type="EMBL" id="ESR26402.1"/>
    </source>
</evidence>
<keyword evidence="2" id="KW-1185">Reference proteome</keyword>
<dbReference type="RefSeq" id="WP_023431048.1">
    <property type="nucleotide sequence ID" value="NZ_AWXZ01000015.1"/>
</dbReference>
<protein>
    <submittedName>
        <fullName evidence="1">Uncharacterized protein</fullName>
    </submittedName>
</protein>
<dbReference type="EMBL" id="AWXZ01000015">
    <property type="protein sequence ID" value="ESR26402.1"/>
    <property type="molecule type" value="Genomic_DNA"/>
</dbReference>
<sequence>MPVEPLGRCESVASVIHAVDPDAFGVRAFLFMEEEGGEAFVREILLGGAGMSTGAVEYLWTP</sequence>
<reference evidence="1 2" key="1">
    <citation type="journal article" date="2014" name="Genome Announc.">
        <title>Draft Genome Sequence of Lutibaculum baratangense Strain AMV1T, Isolated from a Mud Volcano in Andamans, India.</title>
        <authorList>
            <person name="Singh A."/>
            <person name="Sreenivas A."/>
            <person name="Sathyanarayana Reddy G."/>
            <person name="Pinnaka A.K."/>
            <person name="Shivaji S."/>
        </authorList>
    </citation>
    <scope>NUCLEOTIDE SEQUENCE [LARGE SCALE GENOMIC DNA]</scope>
    <source>
        <strain evidence="1 2">AMV1</strain>
    </source>
</reference>
<comment type="caution">
    <text evidence="1">The sequence shown here is derived from an EMBL/GenBank/DDBJ whole genome shotgun (WGS) entry which is preliminary data.</text>
</comment>
<dbReference type="AlphaFoldDB" id="V4R3B4"/>
<proteinExistence type="predicted"/>